<organism evidence="2">
    <name type="scientific">Blautia hansenii</name>
    <name type="common">Ruminococcus hansenii</name>
    <dbReference type="NCBI Taxonomy" id="1322"/>
    <lineage>
        <taxon>Bacteria</taxon>
        <taxon>Bacillati</taxon>
        <taxon>Bacillota</taxon>
        <taxon>Clostridia</taxon>
        <taxon>Lachnospirales</taxon>
        <taxon>Lachnospiraceae</taxon>
        <taxon>Blautia</taxon>
    </lineage>
</organism>
<name>A0A6N2R4C9_BLAHA</name>
<accession>A0A6N2R4C9</accession>
<evidence type="ECO:0000313" key="2">
    <source>
        <dbReference type="EMBL" id="VYS75606.1"/>
    </source>
</evidence>
<evidence type="ECO:0000259" key="1">
    <source>
        <dbReference type="Pfam" id="PF00005"/>
    </source>
</evidence>
<dbReference type="SUPFAM" id="SSF52540">
    <property type="entry name" value="P-loop containing nucleoside triphosphate hydrolases"/>
    <property type="match status" value="1"/>
</dbReference>
<dbReference type="EMBL" id="CACRSY010000004">
    <property type="protein sequence ID" value="VYS75606.1"/>
    <property type="molecule type" value="Genomic_DNA"/>
</dbReference>
<dbReference type="Gene3D" id="3.40.50.300">
    <property type="entry name" value="P-loop containing nucleotide triphosphate hydrolases"/>
    <property type="match status" value="1"/>
</dbReference>
<dbReference type="AlphaFoldDB" id="A0A6N2R4C9"/>
<feature type="domain" description="ABC transporter" evidence="1">
    <location>
        <begin position="64"/>
        <end position="98"/>
    </location>
</feature>
<sequence length="135" mass="15669">MHAVKSMEKRFQREDENMTEMPETEDAIYFKLGDENSEIPAGKTVIEYSLDKLWTPDGSRILAQNIFLRIRGEEKICIIGSNGSGKTTLLKKISEELLQRKDIHAEYMPQNYEELLSAFRMTGNILMRYVIRYTG</sequence>
<dbReference type="GO" id="GO:0016887">
    <property type="term" value="F:ATP hydrolysis activity"/>
    <property type="evidence" value="ECO:0007669"/>
    <property type="project" value="InterPro"/>
</dbReference>
<dbReference type="InterPro" id="IPR003439">
    <property type="entry name" value="ABC_transporter-like_ATP-bd"/>
</dbReference>
<proteinExistence type="predicted"/>
<dbReference type="Pfam" id="PF00005">
    <property type="entry name" value="ABC_tran"/>
    <property type="match status" value="1"/>
</dbReference>
<protein>
    <recommendedName>
        <fullName evidence="1">ABC transporter domain-containing protein</fullName>
    </recommendedName>
</protein>
<reference evidence="2" key="1">
    <citation type="submission" date="2019-11" db="EMBL/GenBank/DDBJ databases">
        <authorList>
            <person name="Feng L."/>
        </authorList>
    </citation>
    <scope>NUCLEOTIDE SEQUENCE</scope>
    <source>
        <strain evidence="2">BhanseniiLFYP23</strain>
    </source>
</reference>
<dbReference type="GO" id="GO:0005524">
    <property type="term" value="F:ATP binding"/>
    <property type="evidence" value="ECO:0007669"/>
    <property type="project" value="InterPro"/>
</dbReference>
<gene>
    <name evidence="2" type="ORF">BHLFYP23_01445</name>
</gene>
<dbReference type="InterPro" id="IPR027417">
    <property type="entry name" value="P-loop_NTPase"/>
</dbReference>